<feature type="compositionally biased region" description="Basic and acidic residues" evidence="1">
    <location>
        <begin position="140"/>
        <end position="179"/>
    </location>
</feature>
<name>A0A8J9YAI0_9NEOP</name>
<organism evidence="2 3">
    <name type="scientific">Brenthis ino</name>
    <name type="common">lesser marbled fritillary</name>
    <dbReference type="NCBI Taxonomy" id="405034"/>
    <lineage>
        <taxon>Eukaryota</taxon>
        <taxon>Metazoa</taxon>
        <taxon>Ecdysozoa</taxon>
        <taxon>Arthropoda</taxon>
        <taxon>Hexapoda</taxon>
        <taxon>Insecta</taxon>
        <taxon>Pterygota</taxon>
        <taxon>Neoptera</taxon>
        <taxon>Endopterygota</taxon>
        <taxon>Lepidoptera</taxon>
        <taxon>Glossata</taxon>
        <taxon>Ditrysia</taxon>
        <taxon>Papilionoidea</taxon>
        <taxon>Nymphalidae</taxon>
        <taxon>Heliconiinae</taxon>
        <taxon>Argynnini</taxon>
        <taxon>Brenthis</taxon>
    </lineage>
</organism>
<proteinExistence type="predicted"/>
<feature type="non-terminal residue" evidence="2">
    <location>
        <position position="187"/>
    </location>
</feature>
<accession>A0A8J9YAI0</accession>
<dbReference type="OrthoDB" id="7487768at2759"/>
<sequence length="187" mass="21142">MADSHFGISAISKRAQTILNMVKEKPATLLPNQNLKTKNNSKPKPGSTDHVMNSIYMRPYSMTASIFDTFCETQTTYNSHHLLSLDTSKLKQALSNETRVHQTITKDVAKTPVKVDLTCNESMPLEDSPLEVEFQSNTKEMYENSPHDFDSDDSVLDKDYFPSDSPERPEVSERKKKEVQAANKIVN</sequence>
<protein>
    <submittedName>
        <fullName evidence="2">Uncharacterized protein</fullName>
    </submittedName>
</protein>
<feature type="region of interest" description="Disordered" evidence="1">
    <location>
        <begin position="138"/>
        <end position="187"/>
    </location>
</feature>
<evidence type="ECO:0000313" key="2">
    <source>
        <dbReference type="EMBL" id="CAH0719235.1"/>
    </source>
</evidence>
<evidence type="ECO:0000313" key="3">
    <source>
        <dbReference type="Proteomes" id="UP000838878"/>
    </source>
</evidence>
<dbReference type="Proteomes" id="UP000838878">
    <property type="component" value="Chromosome 13"/>
</dbReference>
<dbReference type="EMBL" id="OV170233">
    <property type="protein sequence ID" value="CAH0719235.1"/>
    <property type="molecule type" value="Genomic_DNA"/>
</dbReference>
<keyword evidence="3" id="KW-1185">Reference proteome</keyword>
<reference evidence="2" key="1">
    <citation type="submission" date="2021-12" db="EMBL/GenBank/DDBJ databases">
        <authorList>
            <person name="Martin H S."/>
        </authorList>
    </citation>
    <scope>NUCLEOTIDE SEQUENCE</scope>
</reference>
<dbReference type="AlphaFoldDB" id="A0A8J9YAI0"/>
<evidence type="ECO:0000256" key="1">
    <source>
        <dbReference type="SAM" id="MobiDB-lite"/>
    </source>
</evidence>
<gene>
    <name evidence="2" type="ORF">BINO364_LOCUS5604</name>
</gene>